<protein>
    <submittedName>
        <fullName evidence="1">Uncharacterized protein</fullName>
    </submittedName>
</protein>
<evidence type="ECO:0000313" key="2">
    <source>
        <dbReference type="Proteomes" id="UP000317774"/>
    </source>
</evidence>
<dbReference type="Proteomes" id="UP000317774">
    <property type="component" value="Segment"/>
</dbReference>
<gene>
    <name evidence="1" type="primary">106</name>
    <name evidence="1" type="ORF">SEA_THETABOB_106</name>
</gene>
<proteinExistence type="predicted"/>
<name>A0A4Y6EMR9_9CAUD</name>
<dbReference type="GeneID" id="55619351"/>
<dbReference type="RefSeq" id="YP_009848925.1">
    <property type="nucleotide sequence ID" value="NC_048788.1"/>
</dbReference>
<keyword evidence="2" id="KW-1185">Reference proteome</keyword>
<organism evidence="1 2">
    <name type="scientific">Mycobacterium phage ThetaBob</name>
    <dbReference type="NCBI Taxonomy" id="2588513"/>
    <lineage>
        <taxon>Viruses</taxon>
        <taxon>Duplodnaviria</taxon>
        <taxon>Heunggongvirae</taxon>
        <taxon>Uroviricota</taxon>
        <taxon>Caudoviricetes</taxon>
        <taxon>Gracegardnervirinae</taxon>
        <taxon>Thetabobvirus</taxon>
        <taxon>Thetabobvirus thetabob</taxon>
        <taxon>Mycobacterium virus ThetaBob</taxon>
    </lineage>
</organism>
<sequence length="49" mass="5046">MSALRPKMPSPTGLRFGLGLGLMASLAQGYEVVEVVWSAGCPVVDVVGV</sequence>
<dbReference type="EMBL" id="MK977709">
    <property type="protein sequence ID" value="QDF19993.1"/>
    <property type="molecule type" value="Genomic_DNA"/>
</dbReference>
<evidence type="ECO:0000313" key="1">
    <source>
        <dbReference type="EMBL" id="QDF19993.1"/>
    </source>
</evidence>
<reference evidence="1 2" key="1">
    <citation type="submission" date="2019-05" db="EMBL/GenBank/DDBJ databases">
        <authorList>
            <person name="Plymale R.C."/>
            <person name="Garlena R.A."/>
            <person name="Russell D.A."/>
            <person name="Pope W.H."/>
            <person name="Jacobs-Sera D."/>
            <person name="Hatfull G.F."/>
        </authorList>
    </citation>
    <scope>NUCLEOTIDE SEQUENCE [LARGE SCALE GENOMIC DNA]</scope>
</reference>
<accession>A0A4Y6EMR9</accession>
<dbReference type="KEGG" id="vg:55619351"/>